<dbReference type="WBParaSite" id="ASIM_0000383901-mRNA-1">
    <property type="protein sequence ID" value="ASIM_0000383901-mRNA-1"/>
    <property type="gene ID" value="ASIM_0000383901"/>
</dbReference>
<keyword evidence="5 6" id="KW-0472">Membrane</keyword>
<dbReference type="OrthoDB" id="4564at2759"/>
<dbReference type="InterPro" id="IPR050970">
    <property type="entry name" value="Cl_channel_volt-gated"/>
</dbReference>
<proteinExistence type="predicted"/>
<feature type="transmembrane region" description="Helical" evidence="6">
    <location>
        <begin position="31"/>
        <end position="55"/>
    </location>
</feature>
<protein>
    <submittedName>
        <fullName evidence="9">Chloride channel protein</fullName>
    </submittedName>
</protein>
<feature type="transmembrane region" description="Helical" evidence="6">
    <location>
        <begin position="115"/>
        <end position="135"/>
    </location>
</feature>
<dbReference type="GO" id="GO:0005886">
    <property type="term" value="C:plasma membrane"/>
    <property type="evidence" value="ECO:0007669"/>
    <property type="project" value="TreeGrafter"/>
</dbReference>
<keyword evidence="4 6" id="KW-1133">Transmembrane helix</keyword>
<reference evidence="7 8" key="2">
    <citation type="submission" date="2018-11" db="EMBL/GenBank/DDBJ databases">
        <authorList>
            <consortium name="Pathogen Informatics"/>
        </authorList>
    </citation>
    <scope>NUCLEOTIDE SEQUENCE [LARGE SCALE GENOMIC DNA]</scope>
</reference>
<dbReference type="Proteomes" id="UP000267096">
    <property type="component" value="Unassembled WGS sequence"/>
</dbReference>
<dbReference type="GO" id="GO:0005247">
    <property type="term" value="F:voltage-gated chloride channel activity"/>
    <property type="evidence" value="ECO:0007669"/>
    <property type="project" value="TreeGrafter"/>
</dbReference>
<reference evidence="9" key="1">
    <citation type="submission" date="2017-02" db="UniProtKB">
        <authorList>
            <consortium name="WormBaseParasite"/>
        </authorList>
    </citation>
    <scope>IDENTIFICATION</scope>
</reference>
<keyword evidence="2 6" id="KW-0812">Transmembrane</keyword>
<evidence type="ECO:0000313" key="8">
    <source>
        <dbReference type="Proteomes" id="UP000267096"/>
    </source>
</evidence>
<evidence type="ECO:0000256" key="1">
    <source>
        <dbReference type="ARBA" id="ARBA00004141"/>
    </source>
</evidence>
<evidence type="ECO:0000256" key="6">
    <source>
        <dbReference type="SAM" id="Phobius"/>
    </source>
</evidence>
<comment type="subcellular location">
    <subcellularLocation>
        <location evidence="1">Membrane</location>
        <topology evidence="1">Multi-pass membrane protein</topology>
    </subcellularLocation>
</comment>
<dbReference type="EMBL" id="UYRR01005869">
    <property type="protein sequence ID" value="VDK22078.1"/>
    <property type="molecule type" value="Genomic_DNA"/>
</dbReference>
<feature type="transmembrane region" description="Helical" evidence="6">
    <location>
        <begin position="67"/>
        <end position="89"/>
    </location>
</feature>
<accession>A0A0M3J8D6</accession>
<evidence type="ECO:0000256" key="4">
    <source>
        <dbReference type="ARBA" id="ARBA00022989"/>
    </source>
</evidence>
<evidence type="ECO:0000256" key="2">
    <source>
        <dbReference type="ARBA" id="ARBA00022692"/>
    </source>
</evidence>
<evidence type="ECO:0000256" key="3">
    <source>
        <dbReference type="ARBA" id="ARBA00022737"/>
    </source>
</evidence>
<dbReference type="Pfam" id="PF00654">
    <property type="entry name" value="Voltage_CLC"/>
    <property type="match status" value="1"/>
</dbReference>
<keyword evidence="3" id="KW-0677">Repeat</keyword>
<dbReference type="InterPro" id="IPR001807">
    <property type="entry name" value="ClC"/>
</dbReference>
<evidence type="ECO:0000256" key="5">
    <source>
        <dbReference type="ARBA" id="ARBA00023136"/>
    </source>
</evidence>
<dbReference type="SUPFAM" id="SSF81340">
    <property type="entry name" value="Clc chloride channel"/>
    <property type="match status" value="1"/>
</dbReference>
<gene>
    <name evidence="7" type="ORF">ASIM_LOCUS3672</name>
</gene>
<sequence length="157" mass="17365">MGAIVASLLTRVTSACRYQAFFSNEGRRMELLSSGCAVGIACTFSAPAGGVLYGIESTSKYFAVKNYWRAFFATTFSAIIFRLANALIIPPNTSGTITAYYQTNFPNEVFLVEEIPIFALIGVLSGLAGALFVYLHRQIAYFRQRNRVFQAIFGRKK</sequence>
<dbReference type="AlphaFoldDB" id="A0A0M3J8D6"/>
<evidence type="ECO:0000313" key="7">
    <source>
        <dbReference type="EMBL" id="VDK22078.1"/>
    </source>
</evidence>
<name>A0A0M3J8D6_ANISI</name>
<dbReference type="PANTHER" id="PTHR45720:SF5">
    <property type="entry name" value="CHLORIDE CHANNEL PROTEIN"/>
    <property type="match status" value="1"/>
</dbReference>
<organism evidence="9">
    <name type="scientific">Anisakis simplex</name>
    <name type="common">Herring worm</name>
    <dbReference type="NCBI Taxonomy" id="6269"/>
    <lineage>
        <taxon>Eukaryota</taxon>
        <taxon>Metazoa</taxon>
        <taxon>Ecdysozoa</taxon>
        <taxon>Nematoda</taxon>
        <taxon>Chromadorea</taxon>
        <taxon>Rhabditida</taxon>
        <taxon>Spirurina</taxon>
        <taxon>Ascaridomorpha</taxon>
        <taxon>Ascaridoidea</taxon>
        <taxon>Anisakidae</taxon>
        <taxon>Anisakis</taxon>
        <taxon>Anisakis simplex complex</taxon>
    </lineage>
</organism>
<dbReference type="PANTHER" id="PTHR45720">
    <property type="entry name" value="CHLORIDE CHANNEL PROTEIN 2"/>
    <property type="match status" value="1"/>
</dbReference>
<keyword evidence="8" id="KW-1185">Reference proteome</keyword>
<dbReference type="Gene3D" id="1.10.3080.10">
    <property type="entry name" value="Clc chloride channel"/>
    <property type="match status" value="1"/>
</dbReference>
<evidence type="ECO:0000313" key="9">
    <source>
        <dbReference type="WBParaSite" id="ASIM_0000383901-mRNA-1"/>
    </source>
</evidence>
<dbReference type="InterPro" id="IPR014743">
    <property type="entry name" value="Cl-channel_core"/>
</dbReference>